<dbReference type="SUPFAM" id="SSF52075">
    <property type="entry name" value="Outer arm dynein light chain 1"/>
    <property type="match status" value="2"/>
</dbReference>
<evidence type="ECO:0000256" key="1">
    <source>
        <dbReference type="ARBA" id="ARBA00022614"/>
    </source>
</evidence>
<dbReference type="SUPFAM" id="SSF52058">
    <property type="entry name" value="L domain-like"/>
    <property type="match status" value="1"/>
</dbReference>
<keyword evidence="2" id="KW-0677">Repeat</keyword>
<dbReference type="InterPro" id="IPR050836">
    <property type="entry name" value="SDS22/Internalin_LRR"/>
</dbReference>
<proteinExistence type="predicted"/>
<accession>A0A1B6C512</accession>
<keyword evidence="1" id="KW-0433">Leucine-rich repeat</keyword>
<dbReference type="InterPro" id="IPR003591">
    <property type="entry name" value="Leu-rich_rpt_typical-subtyp"/>
</dbReference>
<dbReference type="PANTHER" id="PTHR46652">
    <property type="entry name" value="LEUCINE-RICH REPEAT AND IQ DOMAIN-CONTAINING PROTEIN 1-RELATED"/>
    <property type="match status" value="1"/>
</dbReference>
<name>A0A1B6C512_9HEMI</name>
<dbReference type="PROSITE" id="PS51450">
    <property type="entry name" value="LRR"/>
    <property type="match status" value="6"/>
</dbReference>
<reference evidence="3" key="1">
    <citation type="submission" date="2015-12" db="EMBL/GenBank/DDBJ databases">
        <title>De novo transcriptome assembly of four potential Pierce s Disease insect vectors from Arizona vineyards.</title>
        <authorList>
            <person name="Tassone E.E."/>
        </authorList>
    </citation>
    <scope>NUCLEOTIDE SEQUENCE</scope>
</reference>
<organism evidence="3">
    <name type="scientific">Clastoptera arizonana</name>
    <name type="common">Arizona spittle bug</name>
    <dbReference type="NCBI Taxonomy" id="38151"/>
    <lineage>
        <taxon>Eukaryota</taxon>
        <taxon>Metazoa</taxon>
        <taxon>Ecdysozoa</taxon>
        <taxon>Arthropoda</taxon>
        <taxon>Hexapoda</taxon>
        <taxon>Insecta</taxon>
        <taxon>Pterygota</taxon>
        <taxon>Neoptera</taxon>
        <taxon>Paraneoptera</taxon>
        <taxon>Hemiptera</taxon>
        <taxon>Auchenorrhyncha</taxon>
        <taxon>Cercopoidea</taxon>
        <taxon>Clastopteridae</taxon>
        <taxon>Clastoptera</taxon>
    </lineage>
</organism>
<dbReference type="Gene3D" id="3.80.10.10">
    <property type="entry name" value="Ribonuclease Inhibitor"/>
    <property type="match status" value="5"/>
</dbReference>
<evidence type="ECO:0000313" key="3">
    <source>
        <dbReference type="EMBL" id="JAS08608.1"/>
    </source>
</evidence>
<dbReference type="PANTHER" id="PTHR46652:SF3">
    <property type="entry name" value="LEUCINE-RICH REPEAT-CONTAINING PROTEIN 9"/>
    <property type="match status" value="1"/>
</dbReference>
<dbReference type="Pfam" id="PF13855">
    <property type="entry name" value="LRR_8"/>
    <property type="match status" value="1"/>
</dbReference>
<sequence>MLGHYYMNQVYDWLKTSIKDNYRLLETIRNGLFIYNKYENQSSGKSDEFQSKLKYWQAELSRWNTKNLDMINNLHYHKKIKLSQTECELINVGNIRYIEVKSNTNFTKHLKKLIKSFLCPYILKEVSIENVSLDNVIQIDCNNELRLSQLYFCHQLANSSTDEIFLISQPFSVQSLSDWSFDYIHDYFFEKKISEPSFSVTNCFAIADKELEDPQQIHYKLLLRSESLAKTKFGVITGLNTKLHSKFKMDVFHSHNFSKQKPLQNEKVCQQYSDILKEALVPLFIVEYHYIFQDYYKPLKDINFTKTTEIKYEYLINLVKIMEIKMDIQLITTLDLPSSNIFSLDRMPIMENVVYVNLSSNYIEDVTRISSMFPSIVTLNLSYNNIISLNNLEDMEKLEHLEIQWNKINEFLASIKKLKTLKTILKFLDLSYNPFTDIIHESHVLYFVCKNLPSLEKINGDSIKRVYCNNNFVLKDHEQLLTINIKNQSVLTKFKSELCTGETNENENHLIQSEDKIICVTITNKYINNFRSVLPLEHVKLLNLSYNILSTTEYLKKMPSLEEINLSNNVFEDFNCSQVKLANLVKLDLSSNFLTTLDELRTSTFPSLKIFNVSCNKLSCLTGTDVFSSLEEFYASHNNIAYLDSLVAAKKWKLIKVFDLSSNPISEHPLFRNFCIYNLKTIEFINGQEIVEGEAENAEYLFGGWLDQDYLGRLYTRNELSNLTQLTLTNCSINKVLLQKQMPKIQNINMEGNKITTLNWLNWFPNAVSVCLSHNTVYSYNDLSPEYDRVHTSLSSLYLNNNKIKSLVPLKLGLFKKLQNLYLQDNEIVSFEGLNGLSHLNNLILDFNKISNINSEEVSGLINLKHLFLESNNLTDLTFLRAVPHLTNLYLSKNNIKDKTQLDHFSAMKDIVEICIQGNPLFKNENYYKDLIASLPNLKQIEGYVIESNKASNVTTLGPE</sequence>
<dbReference type="SMART" id="SM00369">
    <property type="entry name" value="LRR_TYP"/>
    <property type="match status" value="5"/>
</dbReference>
<evidence type="ECO:0000256" key="2">
    <source>
        <dbReference type="ARBA" id="ARBA00022737"/>
    </source>
</evidence>
<dbReference type="InterPro" id="IPR001611">
    <property type="entry name" value="Leu-rich_rpt"/>
</dbReference>
<dbReference type="EMBL" id="GEDC01028690">
    <property type="protein sequence ID" value="JAS08608.1"/>
    <property type="molecule type" value="Transcribed_RNA"/>
</dbReference>
<dbReference type="InterPro" id="IPR032675">
    <property type="entry name" value="LRR_dom_sf"/>
</dbReference>
<dbReference type="SMART" id="SM00365">
    <property type="entry name" value="LRR_SD22"/>
    <property type="match status" value="6"/>
</dbReference>
<dbReference type="AlphaFoldDB" id="A0A1B6C512"/>
<protein>
    <submittedName>
        <fullName evidence="3">Uncharacterized protein</fullName>
    </submittedName>
</protein>
<gene>
    <name evidence="3" type="ORF">g.30258</name>
</gene>